<reference evidence="21 22" key="1">
    <citation type="submission" date="2015-05" db="EMBL/GenBank/DDBJ databases">
        <title>Complete genome of Marinobacter psychrophilus strain 20041T isolated from sea-ice of the Canadian Basin.</title>
        <authorList>
            <person name="Song L."/>
            <person name="Ren L."/>
            <person name="Yu Y."/>
            <person name="Wang X."/>
        </authorList>
    </citation>
    <scope>NUCLEOTIDE SEQUENCE [LARGE SCALE GENOMIC DNA]</scope>
    <source>
        <strain evidence="21 22">20041</strain>
    </source>
</reference>
<evidence type="ECO:0000256" key="10">
    <source>
        <dbReference type="ARBA" id="ARBA00022827"/>
    </source>
</evidence>
<keyword evidence="4" id="KW-1003">Cell membrane</keyword>
<keyword evidence="13" id="KW-0564">Palmitate</keyword>
<dbReference type="RefSeq" id="WP_048384647.1">
    <property type="nucleotide sequence ID" value="NZ_CP011494.1"/>
</dbReference>
<evidence type="ECO:0000256" key="6">
    <source>
        <dbReference type="ARBA" id="ARBA00022630"/>
    </source>
</evidence>
<dbReference type="PIRSF" id="PIRSF006268">
    <property type="entry name" value="ApbE"/>
    <property type="match status" value="1"/>
</dbReference>
<dbReference type="FunFam" id="3.10.520.10:FF:000001">
    <property type="entry name" value="FAD:protein FMN transferase"/>
    <property type="match status" value="1"/>
</dbReference>
<dbReference type="GO" id="GO:0016740">
    <property type="term" value="F:transferase activity"/>
    <property type="evidence" value="ECO:0007669"/>
    <property type="project" value="UniProtKB-UniRule"/>
</dbReference>
<keyword evidence="8 18" id="KW-0479">Metal-binding</keyword>
<evidence type="ECO:0000313" key="21">
    <source>
        <dbReference type="EMBL" id="AKO51946.1"/>
    </source>
</evidence>
<comment type="similarity">
    <text evidence="1 18 20">Belongs to the ApbE family.</text>
</comment>
<keyword evidence="14 20" id="KW-0449">Lipoprotein</keyword>
<dbReference type="AlphaFoldDB" id="A0A0H4HZ12"/>
<feature type="chain" id="PRO_5005961743" description="FAD:protein FMN transferase" evidence="20">
    <location>
        <begin position="27"/>
        <end position="359"/>
    </location>
</feature>
<evidence type="ECO:0000256" key="16">
    <source>
        <dbReference type="ARBA" id="ARBA00048540"/>
    </source>
</evidence>
<keyword evidence="9 20" id="KW-0732">Signal</keyword>
<keyword evidence="12" id="KW-0472">Membrane</keyword>
<dbReference type="PATRIC" id="fig|330734.3.peg.1164"/>
<dbReference type="GO" id="GO:0046872">
    <property type="term" value="F:metal ion binding"/>
    <property type="evidence" value="ECO:0007669"/>
    <property type="project" value="UniProtKB-UniRule"/>
</dbReference>
<feature type="binding site" evidence="19">
    <location>
        <position position="310"/>
    </location>
    <ligand>
        <name>Mg(2+)</name>
        <dbReference type="ChEBI" id="CHEBI:18420"/>
    </ligand>
</feature>
<evidence type="ECO:0000256" key="13">
    <source>
        <dbReference type="ARBA" id="ARBA00023139"/>
    </source>
</evidence>
<feature type="signal peptide" evidence="20">
    <location>
        <begin position="1"/>
        <end position="26"/>
    </location>
</feature>
<dbReference type="STRING" id="330734.ABA45_05510"/>
<evidence type="ECO:0000256" key="7">
    <source>
        <dbReference type="ARBA" id="ARBA00022679"/>
    </source>
</evidence>
<organism evidence="21 22">
    <name type="scientific">Marinobacter psychrophilus</name>
    <dbReference type="NCBI Taxonomy" id="330734"/>
    <lineage>
        <taxon>Bacteria</taxon>
        <taxon>Pseudomonadati</taxon>
        <taxon>Pseudomonadota</taxon>
        <taxon>Gammaproteobacteria</taxon>
        <taxon>Pseudomonadales</taxon>
        <taxon>Marinobacteraceae</taxon>
        <taxon>Marinobacter</taxon>
    </lineage>
</organism>
<evidence type="ECO:0000256" key="20">
    <source>
        <dbReference type="RuleBase" id="RU363002"/>
    </source>
</evidence>
<dbReference type="Pfam" id="PF02424">
    <property type="entry name" value="ApbE"/>
    <property type="match status" value="1"/>
</dbReference>
<evidence type="ECO:0000256" key="3">
    <source>
        <dbReference type="ARBA" id="ARBA00016337"/>
    </source>
</evidence>
<dbReference type="PANTHER" id="PTHR30040:SF2">
    <property type="entry name" value="FAD:PROTEIN FMN TRANSFERASE"/>
    <property type="match status" value="1"/>
</dbReference>
<dbReference type="PANTHER" id="PTHR30040">
    <property type="entry name" value="THIAMINE BIOSYNTHESIS LIPOPROTEIN APBE"/>
    <property type="match status" value="1"/>
</dbReference>
<sequence>MLFNVVKPARAVMTSVFFALVVAALAGCSFKPDQQIWEISGPIFGTRYHISVVMEDDQVRLQQLAGGIEQVLDGVDAAMSTWREDSELSRFNSLPDQSDWTALSASLYTVLLEAETVSELTDGAFDVTIGPVVNLWGFGPDARPDKVPDKVTLARILGRTGHDKIELRDQPPGIRTSETQYLDLSAIAKGFGVDEVGRYLVAEGISNYLVEIGGEVSVGGRKPDGSAWRLAIETPGDAAEQVNRIVALGGASAVDGARNYRALATSGDYRNYYEFDGQRYSHTLDPQTGKPITHNLASVTVIEENCMRADALATGFTVMGFEDAMALAVRHNIPAYFIVRGEAGFESHYTPAFSSFITQ</sequence>
<dbReference type="SUPFAM" id="SSF143631">
    <property type="entry name" value="ApbE-like"/>
    <property type="match status" value="1"/>
</dbReference>
<evidence type="ECO:0000256" key="15">
    <source>
        <dbReference type="ARBA" id="ARBA00031306"/>
    </source>
</evidence>
<feature type="binding site" evidence="19">
    <location>
        <position position="314"/>
    </location>
    <ligand>
        <name>Mg(2+)</name>
        <dbReference type="ChEBI" id="CHEBI:18420"/>
    </ligand>
</feature>
<dbReference type="Proteomes" id="UP000036406">
    <property type="component" value="Chromosome"/>
</dbReference>
<dbReference type="EMBL" id="CP011494">
    <property type="protein sequence ID" value="AKO51946.1"/>
    <property type="molecule type" value="Genomic_DNA"/>
</dbReference>
<dbReference type="Gene3D" id="3.10.520.10">
    <property type="entry name" value="ApbE-like domains"/>
    <property type="match status" value="1"/>
</dbReference>
<keyword evidence="10 18" id="KW-0274">FAD</keyword>
<evidence type="ECO:0000256" key="18">
    <source>
        <dbReference type="PIRNR" id="PIRNR006268"/>
    </source>
</evidence>
<dbReference type="KEGG" id="mpq:ABA45_05510"/>
<evidence type="ECO:0000256" key="2">
    <source>
        <dbReference type="ARBA" id="ARBA00011955"/>
    </source>
</evidence>
<protein>
    <recommendedName>
        <fullName evidence="3 18">FAD:protein FMN transferase</fullName>
        <ecNumber evidence="2 18">2.7.1.180</ecNumber>
    </recommendedName>
    <alternativeName>
        <fullName evidence="15 18">Flavin transferase</fullName>
    </alternativeName>
</protein>
<evidence type="ECO:0000313" key="22">
    <source>
        <dbReference type="Proteomes" id="UP000036406"/>
    </source>
</evidence>
<evidence type="ECO:0000256" key="9">
    <source>
        <dbReference type="ARBA" id="ARBA00022729"/>
    </source>
</evidence>
<comment type="cofactor">
    <cofactor evidence="19">
        <name>Mg(2+)</name>
        <dbReference type="ChEBI" id="CHEBI:18420"/>
    </cofactor>
    <cofactor evidence="19">
        <name>Mn(2+)</name>
        <dbReference type="ChEBI" id="CHEBI:29035"/>
    </cofactor>
    <text evidence="19">Magnesium. Can also use manganese.</text>
</comment>
<accession>A0A0H4HZ12</accession>
<proteinExistence type="inferred from homology"/>
<evidence type="ECO:0000256" key="8">
    <source>
        <dbReference type="ARBA" id="ARBA00022723"/>
    </source>
</evidence>
<keyword evidence="22" id="KW-1185">Reference proteome</keyword>
<gene>
    <name evidence="21" type="ORF">ABA45_05510</name>
</gene>
<dbReference type="InterPro" id="IPR024932">
    <property type="entry name" value="ApbE"/>
</dbReference>
<keyword evidence="6 18" id="KW-0285">Flavoprotein</keyword>
<dbReference type="PROSITE" id="PS51257">
    <property type="entry name" value="PROKAR_LIPOPROTEIN"/>
    <property type="match status" value="1"/>
</dbReference>
<evidence type="ECO:0000256" key="12">
    <source>
        <dbReference type="ARBA" id="ARBA00023136"/>
    </source>
</evidence>
<keyword evidence="5 20" id="KW-0997">Cell inner membrane</keyword>
<evidence type="ECO:0000256" key="14">
    <source>
        <dbReference type="ARBA" id="ARBA00023288"/>
    </source>
</evidence>
<evidence type="ECO:0000256" key="17">
    <source>
        <dbReference type="ARBA" id="ARBA00060485"/>
    </source>
</evidence>
<evidence type="ECO:0000256" key="4">
    <source>
        <dbReference type="ARBA" id="ARBA00022475"/>
    </source>
</evidence>
<feature type="binding site" evidence="19">
    <location>
        <position position="186"/>
    </location>
    <ligand>
        <name>Mg(2+)</name>
        <dbReference type="ChEBI" id="CHEBI:18420"/>
    </ligand>
</feature>
<dbReference type="GO" id="GO:0005886">
    <property type="term" value="C:plasma membrane"/>
    <property type="evidence" value="ECO:0007669"/>
    <property type="project" value="UniProtKB-SubCell"/>
</dbReference>
<evidence type="ECO:0000256" key="19">
    <source>
        <dbReference type="PIRSR" id="PIRSR006268-2"/>
    </source>
</evidence>
<comment type="function">
    <text evidence="20">Flavin transferase that catalyzes the transfer of the FMN moiety of FAD and its covalent binding to the hydroxyl group of a threonine residue in a target flavoprotein.</text>
</comment>
<comment type="subcellular location">
    <subcellularLocation>
        <location evidence="17 20">Cell inner membrane</location>
        <topology evidence="17 20">Lipid-anchor</topology>
        <orientation evidence="17 20">Periplasmic side</orientation>
    </subcellularLocation>
</comment>
<dbReference type="EC" id="2.7.1.180" evidence="2 18"/>
<keyword evidence="7 18" id="KW-0808">Transferase</keyword>
<evidence type="ECO:0000256" key="1">
    <source>
        <dbReference type="ARBA" id="ARBA00008282"/>
    </source>
</evidence>
<evidence type="ECO:0000256" key="5">
    <source>
        <dbReference type="ARBA" id="ARBA00022519"/>
    </source>
</evidence>
<evidence type="ECO:0000256" key="11">
    <source>
        <dbReference type="ARBA" id="ARBA00022842"/>
    </source>
</evidence>
<dbReference type="InterPro" id="IPR003374">
    <property type="entry name" value="ApbE-like_sf"/>
</dbReference>
<comment type="catalytic activity">
    <reaction evidence="16 18 20">
        <text>L-threonyl-[protein] + FAD = FMN-L-threonyl-[protein] + AMP + H(+)</text>
        <dbReference type="Rhea" id="RHEA:36847"/>
        <dbReference type="Rhea" id="RHEA-COMP:11060"/>
        <dbReference type="Rhea" id="RHEA-COMP:11061"/>
        <dbReference type="ChEBI" id="CHEBI:15378"/>
        <dbReference type="ChEBI" id="CHEBI:30013"/>
        <dbReference type="ChEBI" id="CHEBI:57692"/>
        <dbReference type="ChEBI" id="CHEBI:74257"/>
        <dbReference type="ChEBI" id="CHEBI:456215"/>
        <dbReference type="EC" id="2.7.1.180"/>
    </reaction>
</comment>
<keyword evidence="11 18" id="KW-0460">Magnesium</keyword>
<name>A0A0H4HZ12_9GAMM</name>